<accession>A0A9D9ICA9</accession>
<dbReference type="PIRSF" id="PIRSF006603">
    <property type="entry name" value="DinF"/>
    <property type="match status" value="1"/>
</dbReference>
<feature type="transmembrane region" description="Helical" evidence="10">
    <location>
        <begin position="352"/>
        <end position="372"/>
    </location>
</feature>
<organism evidence="11 12">
    <name type="scientific">Candidatus Ornithospirochaeta stercoravium</name>
    <dbReference type="NCBI Taxonomy" id="2840897"/>
    <lineage>
        <taxon>Bacteria</taxon>
        <taxon>Pseudomonadati</taxon>
        <taxon>Spirochaetota</taxon>
        <taxon>Spirochaetia</taxon>
        <taxon>Spirochaetales</taxon>
        <taxon>Spirochaetaceae</taxon>
        <taxon>Spirochaetaceae incertae sedis</taxon>
        <taxon>Candidatus Ornithospirochaeta</taxon>
    </lineage>
</organism>
<keyword evidence="7" id="KW-0406">Ion transport</keyword>
<reference evidence="11" key="2">
    <citation type="journal article" date="2021" name="PeerJ">
        <title>Extensive microbial diversity within the chicken gut microbiome revealed by metagenomics and culture.</title>
        <authorList>
            <person name="Gilroy R."/>
            <person name="Ravi A."/>
            <person name="Getino M."/>
            <person name="Pursley I."/>
            <person name="Horton D.L."/>
            <person name="Alikhan N.F."/>
            <person name="Baker D."/>
            <person name="Gharbi K."/>
            <person name="Hall N."/>
            <person name="Watson M."/>
            <person name="Adriaenssens E.M."/>
            <person name="Foster-Nyarko E."/>
            <person name="Jarju S."/>
            <person name="Secka A."/>
            <person name="Antonio M."/>
            <person name="Oren A."/>
            <person name="Chaudhuri R.R."/>
            <person name="La Ragione R."/>
            <person name="Hildebrand F."/>
            <person name="Pallen M.J."/>
        </authorList>
    </citation>
    <scope>NUCLEOTIDE SEQUENCE</scope>
    <source>
        <strain evidence="11">14700</strain>
    </source>
</reference>
<dbReference type="AlphaFoldDB" id="A0A9D9ICA9"/>
<keyword evidence="8 10" id="KW-0472">Membrane</keyword>
<dbReference type="InterPro" id="IPR002528">
    <property type="entry name" value="MATE_fam"/>
</dbReference>
<dbReference type="InterPro" id="IPR050222">
    <property type="entry name" value="MATE_MdtK"/>
</dbReference>
<evidence type="ECO:0000256" key="5">
    <source>
        <dbReference type="ARBA" id="ARBA00022692"/>
    </source>
</evidence>
<proteinExistence type="predicted"/>
<protein>
    <recommendedName>
        <fullName evidence="9">Multidrug-efflux transporter</fullName>
    </recommendedName>
</protein>
<keyword evidence="2" id="KW-0813">Transport</keyword>
<dbReference type="GO" id="GO:0015297">
    <property type="term" value="F:antiporter activity"/>
    <property type="evidence" value="ECO:0007669"/>
    <property type="project" value="UniProtKB-KW"/>
</dbReference>
<dbReference type="PANTHER" id="PTHR43298:SF2">
    <property type="entry name" value="FMN_FAD EXPORTER YEEO-RELATED"/>
    <property type="match status" value="1"/>
</dbReference>
<evidence type="ECO:0000313" key="12">
    <source>
        <dbReference type="Proteomes" id="UP000810292"/>
    </source>
</evidence>
<feature type="transmembrane region" description="Helical" evidence="10">
    <location>
        <begin position="47"/>
        <end position="69"/>
    </location>
</feature>
<feature type="transmembrane region" description="Helical" evidence="10">
    <location>
        <begin position="191"/>
        <end position="210"/>
    </location>
</feature>
<feature type="transmembrane region" description="Helical" evidence="10">
    <location>
        <begin position="314"/>
        <end position="340"/>
    </location>
</feature>
<evidence type="ECO:0000256" key="9">
    <source>
        <dbReference type="ARBA" id="ARBA00031636"/>
    </source>
</evidence>
<evidence type="ECO:0000256" key="10">
    <source>
        <dbReference type="SAM" id="Phobius"/>
    </source>
</evidence>
<gene>
    <name evidence="11" type="ORF">IAA72_08135</name>
</gene>
<dbReference type="GO" id="GO:0042910">
    <property type="term" value="F:xenobiotic transmembrane transporter activity"/>
    <property type="evidence" value="ECO:0007669"/>
    <property type="project" value="InterPro"/>
</dbReference>
<evidence type="ECO:0000256" key="2">
    <source>
        <dbReference type="ARBA" id="ARBA00022448"/>
    </source>
</evidence>
<dbReference type="EMBL" id="JADIMF010000137">
    <property type="protein sequence ID" value="MBO8469737.1"/>
    <property type="molecule type" value="Genomic_DNA"/>
</dbReference>
<dbReference type="Pfam" id="PF01554">
    <property type="entry name" value="MatE"/>
    <property type="match status" value="2"/>
</dbReference>
<dbReference type="GO" id="GO:0005886">
    <property type="term" value="C:plasma membrane"/>
    <property type="evidence" value="ECO:0007669"/>
    <property type="project" value="UniProtKB-SubCell"/>
</dbReference>
<dbReference type="Proteomes" id="UP000810292">
    <property type="component" value="Unassembled WGS sequence"/>
</dbReference>
<dbReference type="PANTHER" id="PTHR43298">
    <property type="entry name" value="MULTIDRUG RESISTANCE PROTEIN NORM-RELATED"/>
    <property type="match status" value="1"/>
</dbReference>
<sequence>MKEDSYKSIALSLVAFSLPLILSGVLQQLYSWADAFIVGNTEGSAALAAIGSTTAIINFFVNAITGFTLGLSILFAQRYGSGNRSDIRKLLSSFLVILGFVFLVLAVFGFIFTENILRLLDTTLDTFDKAYDYLRIIFIGIPFLAVYNVYAAALRALGNSRAPFYGVLISSASNVILDIIAVVFLGMSVKGAAIATIISQIAMTIFIVIYSNRKYEELRFAKPDFQKAAIMEGVKFGCPPMIQSTVSSAGGLVLQNFMNGFGTATVAAITTAYRVDSIILLPIINLGSGISTFTAQSFGARNDERTKRTFFSGLMLMAAVSLLLSLVVIPAGGFLIALFGAGDEAVAIGDAFFRRIASFYVIFGLATAIRGYIEGIGDVVYSSIAGILSLLCRIVLSYVLEPYSGNMVIAYAEMLSWILLLLLYLVRAVCKSRQMRRMR</sequence>
<feature type="transmembrane region" description="Helical" evidence="10">
    <location>
        <begin position="133"/>
        <end position="152"/>
    </location>
</feature>
<keyword evidence="5 10" id="KW-0812">Transmembrane</keyword>
<evidence type="ECO:0000256" key="7">
    <source>
        <dbReference type="ARBA" id="ARBA00023065"/>
    </source>
</evidence>
<dbReference type="NCBIfam" id="TIGR00797">
    <property type="entry name" value="matE"/>
    <property type="match status" value="1"/>
</dbReference>
<name>A0A9D9ICA9_9SPIO</name>
<feature type="transmembrane region" description="Helical" evidence="10">
    <location>
        <begin position="379"/>
        <end position="396"/>
    </location>
</feature>
<reference evidence="11" key="1">
    <citation type="submission" date="2020-10" db="EMBL/GenBank/DDBJ databases">
        <authorList>
            <person name="Gilroy R."/>
        </authorList>
    </citation>
    <scope>NUCLEOTIDE SEQUENCE</scope>
    <source>
        <strain evidence="11">14700</strain>
    </source>
</reference>
<evidence type="ECO:0000256" key="1">
    <source>
        <dbReference type="ARBA" id="ARBA00004651"/>
    </source>
</evidence>
<evidence type="ECO:0000256" key="6">
    <source>
        <dbReference type="ARBA" id="ARBA00022989"/>
    </source>
</evidence>
<evidence type="ECO:0000256" key="3">
    <source>
        <dbReference type="ARBA" id="ARBA00022449"/>
    </source>
</evidence>
<dbReference type="InterPro" id="IPR048279">
    <property type="entry name" value="MdtK-like"/>
</dbReference>
<feature type="transmembrane region" description="Helical" evidence="10">
    <location>
        <begin position="408"/>
        <end position="430"/>
    </location>
</feature>
<keyword evidence="3" id="KW-0050">Antiport</keyword>
<dbReference type="GO" id="GO:0006811">
    <property type="term" value="P:monoatomic ion transport"/>
    <property type="evidence" value="ECO:0007669"/>
    <property type="project" value="UniProtKB-KW"/>
</dbReference>
<evidence type="ECO:0000256" key="8">
    <source>
        <dbReference type="ARBA" id="ARBA00023136"/>
    </source>
</evidence>
<evidence type="ECO:0000313" key="11">
    <source>
        <dbReference type="EMBL" id="MBO8469737.1"/>
    </source>
</evidence>
<comment type="subcellular location">
    <subcellularLocation>
        <location evidence="1">Cell membrane</location>
        <topology evidence="1">Multi-pass membrane protein</topology>
    </subcellularLocation>
</comment>
<keyword evidence="6 10" id="KW-1133">Transmembrane helix</keyword>
<keyword evidence="4" id="KW-1003">Cell membrane</keyword>
<feature type="transmembrane region" description="Helical" evidence="10">
    <location>
        <begin position="90"/>
        <end position="113"/>
    </location>
</feature>
<comment type="caution">
    <text evidence="11">The sequence shown here is derived from an EMBL/GenBank/DDBJ whole genome shotgun (WGS) entry which is preliminary data.</text>
</comment>
<feature type="transmembrane region" description="Helical" evidence="10">
    <location>
        <begin position="164"/>
        <end position="185"/>
    </location>
</feature>
<evidence type="ECO:0000256" key="4">
    <source>
        <dbReference type="ARBA" id="ARBA00022475"/>
    </source>
</evidence>